<keyword evidence="2" id="KW-1185">Reference proteome</keyword>
<reference evidence="1 2" key="1">
    <citation type="journal article" date="2019" name="Environ. Microbiol.">
        <title>At the nexus of three kingdoms: the genome of the mycorrhizal fungus Gigaspora margarita provides insights into plant, endobacterial and fungal interactions.</title>
        <authorList>
            <person name="Venice F."/>
            <person name="Ghignone S."/>
            <person name="Salvioli di Fossalunga A."/>
            <person name="Amselem J."/>
            <person name="Novero M."/>
            <person name="Xianan X."/>
            <person name="Sedzielewska Toro K."/>
            <person name="Morin E."/>
            <person name="Lipzen A."/>
            <person name="Grigoriev I.V."/>
            <person name="Henrissat B."/>
            <person name="Martin F.M."/>
            <person name="Bonfante P."/>
        </authorList>
    </citation>
    <scope>NUCLEOTIDE SEQUENCE [LARGE SCALE GENOMIC DNA]</scope>
    <source>
        <strain evidence="1 2">BEG34</strain>
    </source>
</reference>
<dbReference type="Proteomes" id="UP000439903">
    <property type="component" value="Unassembled WGS sequence"/>
</dbReference>
<sequence length="103" mass="12067">MIEYKDIDETIKKKSEDSDETEIWMEINGKSVKGMIRKTTIGCMDNEFIGYIPGVEIVMDGVCIVQKFHVKCELASDVILGMPWFMKTRCGFIWMDRKYYYTT</sequence>
<dbReference type="AlphaFoldDB" id="A0A8H3XHW7"/>
<dbReference type="OrthoDB" id="2430780at2759"/>
<gene>
    <name evidence="1" type="ORF">F8M41_026283</name>
</gene>
<comment type="caution">
    <text evidence="1">The sequence shown here is derived from an EMBL/GenBank/DDBJ whole genome shotgun (WGS) entry which is preliminary data.</text>
</comment>
<dbReference type="InterPro" id="IPR021109">
    <property type="entry name" value="Peptidase_aspartic_dom_sf"/>
</dbReference>
<protein>
    <submittedName>
        <fullName evidence="1">Uncharacterized protein</fullName>
    </submittedName>
</protein>
<name>A0A8H3XHW7_GIGMA</name>
<evidence type="ECO:0000313" key="2">
    <source>
        <dbReference type="Proteomes" id="UP000439903"/>
    </source>
</evidence>
<proteinExistence type="predicted"/>
<dbReference type="Gene3D" id="2.40.70.10">
    <property type="entry name" value="Acid Proteases"/>
    <property type="match status" value="1"/>
</dbReference>
<accession>A0A8H3XHW7</accession>
<evidence type="ECO:0000313" key="1">
    <source>
        <dbReference type="EMBL" id="KAF0465398.1"/>
    </source>
</evidence>
<organism evidence="1 2">
    <name type="scientific">Gigaspora margarita</name>
    <dbReference type="NCBI Taxonomy" id="4874"/>
    <lineage>
        <taxon>Eukaryota</taxon>
        <taxon>Fungi</taxon>
        <taxon>Fungi incertae sedis</taxon>
        <taxon>Mucoromycota</taxon>
        <taxon>Glomeromycotina</taxon>
        <taxon>Glomeromycetes</taxon>
        <taxon>Diversisporales</taxon>
        <taxon>Gigasporaceae</taxon>
        <taxon>Gigaspora</taxon>
    </lineage>
</organism>
<dbReference type="EMBL" id="WTPW01000974">
    <property type="protein sequence ID" value="KAF0465398.1"/>
    <property type="molecule type" value="Genomic_DNA"/>
</dbReference>